<sequence length="106" mass="12139">MNVQVCFSSGCTWCPLDKTCYIVRNSKNPCSKDLKLNSTGENWCLKYDNTNYEYNEKLEILLTKFSVVAYADPKHANTCLNKLIPENTKTTKIELKTYVATKCNIL</sequence>
<dbReference type="Proteomes" id="UP000828390">
    <property type="component" value="Unassembled WGS sequence"/>
</dbReference>
<accession>A0A9D4L9W0</accession>
<dbReference type="AlphaFoldDB" id="A0A9D4L9W0"/>
<comment type="caution">
    <text evidence="1">The sequence shown here is derived from an EMBL/GenBank/DDBJ whole genome shotgun (WGS) entry which is preliminary data.</text>
</comment>
<keyword evidence="2" id="KW-1185">Reference proteome</keyword>
<evidence type="ECO:0000313" key="2">
    <source>
        <dbReference type="Proteomes" id="UP000828390"/>
    </source>
</evidence>
<reference evidence="1" key="1">
    <citation type="journal article" date="2019" name="bioRxiv">
        <title>The Genome of the Zebra Mussel, Dreissena polymorpha: A Resource for Invasive Species Research.</title>
        <authorList>
            <person name="McCartney M.A."/>
            <person name="Auch B."/>
            <person name="Kono T."/>
            <person name="Mallez S."/>
            <person name="Zhang Y."/>
            <person name="Obille A."/>
            <person name="Becker A."/>
            <person name="Abrahante J.E."/>
            <person name="Garbe J."/>
            <person name="Badalamenti J.P."/>
            <person name="Herman A."/>
            <person name="Mangelson H."/>
            <person name="Liachko I."/>
            <person name="Sullivan S."/>
            <person name="Sone E.D."/>
            <person name="Koren S."/>
            <person name="Silverstein K.A.T."/>
            <person name="Beckman K.B."/>
            <person name="Gohl D.M."/>
        </authorList>
    </citation>
    <scope>NUCLEOTIDE SEQUENCE</scope>
    <source>
        <strain evidence="1">Duluth1</strain>
        <tissue evidence="1">Whole animal</tissue>
    </source>
</reference>
<name>A0A9D4L9W0_DREPO</name>
<gene>
    <name evidence="1" type="ORF">DPMN_095658</name>
</gene>
<evidence type="ECO:0000313" key="1">
    <source>
        <dbReference type="EMBL" id="KAH3853136.1"/>
    </source>
</evidence>
<protein>
    <submittedName>
        <fullName evidence="1">Uncharacterized protein</fullName>
    </submittedName>
</protein>
<dbReference type="EMBL" id="JAIWYP010000003">
    <property type="protein sequence ID" value="KAH3853136.1"/>
    <property type="molecule type" value="Genomic_DNA"/>
</dbReference>
<organism evidence="1 2">
    <name type="scientific">Dreissena polymorpha</name>
    <name type="common">Zebra mussel</name>
    <name type="synonym">Mytilus polymorpha</name>
    <dbReference type="NCBI Taxonomy" id="45954"/>
    <lineage>
        <taxon>Eukaryota</taxon>
        <taxon>Metazoa</taxon>
        <taxon>Spiralia</taxon>
        <taxon>Lophotrochozoa</taxon>
        <taxon>Mollusca</taxon>
        <taxon>Bivalvia</taxon>
        <taxon>Autobranchia</taxon>
        <taxon>Heteroconchia</taxon>
        <taxon>Euheterodonta</taxon>
        <taxon>Imparidentia</taxon>
        <taxon>Neoheterodontei</taxon>
        <taxon>Myida</taxon>
        <taxon>Dreissenoidea</taxon>
        <taxon>Dreissenidae</taxon>
        <taxon>Dreissena</taxon>
    </lineage>
</organism>
<proteinExistence type="predicted"/>
<reference evidence="1" key="2">
    <citation type="submission" date="2020-11" db="EMBL/GenBank/DDBJ databases">
        <authorList>
            <person name="McCartney M.A."/>
            <person name="Auch B."/>
            <person name="Kono T."/>
            <person name="Mallez S."/>
            <person name="Becker A."/>
            <person name="Gohl D.M."/>
            <person name="Silverstein K.A.T."/>
            <person name="Koren S."/>
            <person name="Bechman K.B."/>
            <person name="Herman A."/>
            <person name="Abrahante J.E."/>
            <person name="Garbe J."/>
        </authorList>
    </citation>
    <scope>NUCLEOTIDE SEQUENCE</scope>
    <source>
        <strain evidence="1">Duluth1</strain>
        <tissue evidence="1">Whole animal</tissue>
    </source>
</reference>